<evidence type="ECO:0000256" key="6">
    <source>
        <dbReference type="ARBA" id="ARBA00022741"/>
    </source>
</evidence>
<dbReference type="AlphaFoldDB" id="A0A7M7J611"/>
<dbReference type="KEGG" id="nvi:100116869"/>
<dbReference type="GO" id="GO:0007168">
    <property type="term" value="P:receptor guanylyl cyclase signaling pathway"/>
    <property type="evidence" value="ECO:0007669"/>
    <property type="project" value="TreeGrafter"/>
</dbReference>
<dbReference type="InParanoid" id="A0A7M7J611"/>
<comment type="similarity">
    <text evidence="14">Belongs to the adenylyl cyclase class-4/guanylyl cyclase family.</text>
</comment>
<reference evidence="21" key="1">
    <citation type="submission" date="2021-01" db="UniProtKB">
        <authorList>
            <consortium name="EnsemblMetazoa"/>
        </authorList>
    </citation>
    <scope>IDENTIFICATION</scope>
</reference>
<evidence type="ECO:0000256" key="16">
    <source>
        <dbReference type="SAM" id="Coils"/>
    </source>
</evidence>
<dbReference type="Pfam" id="PF00211">
    <property type="entry name" value="Guanylate_cyc"/>
    <property type="match status" value="1"/>
</dbReference>
<evidence type="ECO:0000256" key="1">
    <source>
        <dbReference type="ARBA" id="ARBA00001436"/>
    </source>
</evidence>
<dbReference type="SUPFAM" id="SSF56112">
    <property type="entry name" value="Protein kinase-like (PK-like)"/>
    <property type="match status" value="1"/>
</dbReference>
<dbReference type="InterPro" id="IPR000719">
    <property type="entry name" value="Prot_kinase_dom"/>
</dbReference>
<sequence length="1155" mass="129610">MERREKRKMPRAKQQRVRVICNSVPVLAWGFLLLFTIFKLLVDSLVVAAQDLPTMRVYNVGVLMASHLDSPFDLERCGPAVDLALAEVNEFLAVHSVQLRKVQGSYPHCSGATAPGLAADMHFRDNAIAYVGPACAFALEPVARLAAYWNTPIITGMGDQPPSEGEMSVTSGILGRLHKWKNESSGIFKDKSKYPTLTRMSYCQCRLKLVFSSIFKEFGWSHVALILDRSDLFSLTVGKNLEYGLRKEGLLKFVRELDGNSDDEPYHFYLRDASMYARVVILSVRGTLVRRFMLAAHRLDMTRGDWTFLDVEIFQGSYWGDHDWEIGDEDDGAARKAYEALLRVSLLQPTSPRFQDFADSVRQRAQSDYNYTFSEGEEVNFFIGAFYDGVYLLGMALNETLSEGGDIRDGLAITRRMWDRDFIGITGHVRIDDNGDRDADYSILDLDPITGKFEVVAHYLGLNREYSPVPGKKIHWPGGREGPPPDIPECGFLGNEPGCSSRTEAYTFVAYSSLTLAVLLLATAAAACVLYRHMRLSADLNNMSWRIRPEELLLEVGRPFSSKMNLQQAMTENFGLEQRMRRGSQASCESLPPTTVFTTVGIYKGERVAIKKVTKKKVVDVTKKLLWEIKQVRDVTSENTVRFIGACLCSPSPTVLILTEYCPKGSLKDVLENEAIKLDWNFRMSLIHDIAKGMAYLHASDVSAHGKLRSCNCLIDGRFVLKISDFGLKTLTTPSDLLMDETYYTKLLWVAPELVPLTVTPGSVATQKGDVYSFAIILEEIVIRGGPYEVARTYMSSQEIVNRVAASESPPFRPEVAQKEYPADILSLMEKCWNEVPEERPTFHAVRGTIRGIMKGYCENLMDDLLRRMEQYANNLEALVEEKTEQLSLEKRRSEELLYQVLPRQVACQLMAGEMVQPEQFECVTIYFSDIVGFTALCAKSTPMEVVDFLNDLYSTFDRIIGFYDVYKVETIGDAYMVVSGLPERNGDEHSKEIALMALAILDAVKSFTIIHKQDAQLSVRIGVHSGPVCAGVVGQKMPHYCLFGDTVNTASRMESSGLPLRIHVSRATKDILDKYGTFDLELRGDVELKGKGKVTTFWLTGCSEPDPRPPTPKHRRHSTSLQENSTTLNPLIFPPNNVNGPKPLNNTFINLSEL</sequence>
<dbReference type="InterPro" id="IPR001170">
    <property type="entry name" value="ANPR/GUC"/>
</dbReference>
<dbReference type="CDD" id="cd07302">
    <property type="entry name" value="CHD"/>
    <property type="match status" value="1"/>
</dbReference>
<dbReference type="InterPro" id="IPR029787">
    <property type="entry name" value="Nucleotide_cyclase"/>
</dbReference>
<name>A0A7M7J611_NASVI</name>
<dbReference type="PROSITE" id="PS00452">
    <property type="entry name" value="GUANYLATE_CYCLASE_1"/>
    <property type="match status" value="1"/>
</dbReference>
<dbReference type="GO" id="GO:0005524">
    <property type="term" value="F:ATP binding"/>
    <property type="evidence" value="ECO:0007669"/>
    <property type="project" value="InterPro"/>
</dbReference>
<dbReference type="FunFam" id="3.30.70.1230:FF:000004">
    <property type="entry name" value="Guanylate cyclase"/>
    <property type="match status" value="1"/>
</dbReference>
<dbReference type="GO" id="GO:0004383">
    <property type="term" value="F:guanylate cyclase activity"/>
    <property type="evidence" value="ECO:0007669"/>
    <property type="project" value="UniProtKB-EC"/>
</dbReference>
<dbReference type="InterPro" id="IPR018297">
    <property type="entry name" value="A/G_cyclase_CS"/>
</dbReference>
<dbReference type="InterPro" id="IPR011009">
    <property type="entry name" value="Kinase-like_dom_sf"/>
</dbReference>
<dbReference type="Gene3D" id="3.40.50.2300">
    <property type="match status" value="3"/>
</dbReference>
<dbReference type="InterPro" id="IPR050401">
    <property type="entry name" value="Cyclic_nucleotide_synthase"/>
</dbReference>
<evidence type="ECO:0000256" key="3">
    <source>
        <dbReference type="ARBA" id="ARBA00012202"/>
    </source>
</evidence>
<comment type="catalytic activity">
    <reaction evidence="1 15">
        <text>GTP = 3',5'-cyclic GMP + diphosphate</text>
        <dbReference type="Rhea" id="RHEA:13665"/>
        <dbReference type="ChEBI" id="CHEBI:33019"/>
        <dbReference type="ChEBI" id="CHEBI:37565"/>
        <dbReference type="ChEBI" id="CHEBI:57746"/>
        <dbReference type="EC" id="4.6.1.2"/>
    </reaction>
</comment>
<dbReference type="InterPro" id="IPR001054">
    <property type="entry name" value="A/G_cyclase"/>
</dbReference>
<evidence type="ECO:0000313" key="22">
    <source>
        <dbReference type="Proteomes" id="UP000002358"/>
    </source>
</evidence>
<dbReference type="GO" id="GO:0004672">
    <property type="term" value="F:protein kinase activity"/>
    <property type="evidence" value="ECO:0007669"/>
    <property type="project" value="InterPro"/>
</dbReference>
<evidence type="ECO:0000256" key="4">
    <source>
        <dbReference type="ARBA" id="ARBA00022692"/>
    </source>
</evidence>
<dbReference type="CDD" id="cd06352">
    <property type="entry name" value="PBP1_NPR_GC-like"/>
    <property type="match status" value="1"/>
</dbReference>
<comment type="subcellular location">
    <subcellularLocation>
        <location evidence="2">Membrane</location>
        <topology evidence="2">Single-pass type I membrane protein</topology>
    </subcellularLocation>
</comment>
<keyword evidence="4 18" id="KW-0812">Transmembrane</keyword>
<feature type="compositionally biased region" description="Polar residues" evidence="17">
    <location>
        <begin position="1120"/>
        <end position="1129"/>
    </location>
</feature>
<evidence type="ECO:0000256" key="11">
    <source>
        <dbReference type="ARBA" id="ARBA00023180"/>
    </source>
</evidence>
<feature type="domain" description="Protein kinase" evidence="19">
    <location>
        <begin position="574"/>
        <end position="854"/>
    </location>
</feature>
<dbReference type="InterPro" id="IPR028082">
    <property type="entry name" value="Peripla_BP_I"/>
</dbReference>
<keyword evidence="7 18" id="KW-1133">Transmembrane helix</keyword>
<dbReference type="GeneID" id="100116869"/>
<keyword evidence="16" id="KW-0175">Coiled coil</keyword>
<dbReference type="PRINTS" id="PR00255">
    <property type="entry name" value="NATPEPTIDER"/>
</dbReference>
<keyword evidence="9 18" id="KW-0472">Membrane</keyword>
<evidence type="ECO:0000259" key="20">
    <source>
        <dbReference type="PROSITE" id="PS50125"/>
    </source>
</evidence>
<evidence type="ECO:0000256" key="5">
    <source>
        <dbReference type="ARBA" id="ARBA00022729"/>
    </source>
</evidence>
<dbReference type="Pfam" id="PF07714">
    <property type="entry name" value="PK_Tyr_Ser-Thr"/>
    <property type="match status" value="1"/>
</dbReference>
<dbReference type="Proteomes" id="UP000002358">
    <property type="component" value="Chromosome 5"/>
</dbReference>
<dbReference type="Gene3D" id="1.10.510.10">
    <property type="entry name" value="Transferase(Phosphotransferase) domain 1"/>
    <property type="match status" value="1"/>
</dbReference>
<dbReference type="FunFam" id="3.40.50.2300:FF:000365">
    <property type="entry name" value="Guanylate cyclase"/>
    <property type="match status" value="1"/>
</dbReference>
<protein>
    <recommendedName>
        <fullName evidence="3 15">Guanylate cyclase</fullName>
        <ecNumber evidence="3 15">4.6.1.2</ecNumber>
    </recommendedName>
</protein>
<dbReference type="GO" id="GO:0001653">
    <property type="term" value="F:peptide receptor activity"/>
    <property type="evidence" value="ECO:0007669"/>
    <property type="project" value="TreeGrafter"/>
</dbReference>
<evidence type="ECO:0000256" key="13">
    <source>
        <dbReference type="ARBA" id="ARBA00023293"/>
    </source>
</evidence>
<dbReference type="FunFam" id="1.10.510.10:FF:000736">
    <property type="entry name" value="Guanylate cyclase"/>
    <property type="match status" value="1"/>
</dbReference>
<dbReference type="RefSeq" id="XP_016842774.2">
    <property type="nucleotide sequence ID" value="XM_016987285.3"/>
</dbReference>
<evidence type="ECO:0000256" key="10">
    <source>
        <dbReference type="ARBA" id="ARBA00023170"/>
    </source>
</evidence>
<keyword evidence="13 15" id="KW-0141">cGMP biosynthesis</keyword>
<dbReference type="EC" id="4.6.1.2" evidence="3 15"/>
<dbReference type="FunCoup" id="A0A7M7J611">
    <property type="interactions" value="84"/>
</dbReference>
<evidence type="ECO:0000256" key="18">
    <source>
        <dbReference type="SAM" id="Phobius"/>
    </source>
</evidence>
<dbReference type="PANTHER" id="PTHR11920">
    <property type="entry name" value="GUANYLYL CYCLASE"/>
    <property type="match status" value="1"/>
</dbReference>
<evidence type="ECO:0000256" key="9">
    <source>
        <dbReference type="ARBA" id="ARBA00023136"/>
    </source>
</evidence>
<dbReference type="Gene3D" id="3.30.70.1230">
    <property type="entry name" value="Nucleotide cyclase"/>
    <property type="match status" value="1"/>
</dbReference>
<evidence type="ECO:0000256" key="2">
    <source>
        <dbReference type="ARBA" id="ARBA00004479"/>
    </source>
</evidence>
<dbReference type="SMR" id="A0A7M7J611"/>
<feature type="coiled-coil region" evidence="16">
    <location>
        <begin position="862"/>
        <end position="893"/>
    </location>
</feature>
<dbReference type="GO" id="GO:0005886">
    <property type="term" value="C:plasma membrane"/>
    <property type="evidence" value="ECO:0007669"/>
    <property type="project" value="TreeGrafter"/>
</dbReference>
<organism evidence="21 22">
    <name type="scientific">Nasonia vitripennis</name>
    <name type="common">Parasitic wasp</name>
    <dbReference type="NCBI Taxonomy" id="7425"/>
    <lineage>
        <taxon>Eukaryota</taxon>
        <taxon>Metazoa</taxon>
        <taxon>Ecdysozoa</taxon>
        <taxon>Arthropoda</taxon>
        <taxon>Hexapoda</taxon>
        <taxon>Insecta</taxon>
        <taxon>Pterygota</taxon>
        <taxon>Neoptera</taxon>
        <taxon>Endopterygota</taxon>
        <taxon>Hymenoptera</taxon>
        <taxon>Apocrita</taxon>
        <taxon>Proctotrupomorpha</taxon>
        <taxon>Chalcidoidea</taxon>
        <taxon>Pteromalidae</taxon>
        <taxon>Pteromalinae</taxon>
        <taxon>Nasonia</taxon>
    </lineage>
</organism>
<dbReference type="Gene3D" id="6.10.250.780">
    <property type="match status" value="1"/>
</dbReference>
<keyword evidence="22" id="KW-1185">Reference proteome</keyword>
<dbReference type="EnsemblMetazoa" id="XM_016987285">
    <property type="protein sequence ID" value="XP_016842774"/>
    <property type="gene ID" value="LOC100116869"/>
</dbReference>
<dbReference type="SMART" id="SM00044">
    <property type="entry name" value="CYCc"/>
    <property type="match status" value="1"/>
</dbReference>
<feature type="domain" description="Guanylate cyclase" evidence="20">
    <location>
        <begin position="925"/>
        <end position="1055"/>
    </location>
</feature>
<dbReference type="GO" id="GO:0035556">
    <property type="term" value="P:intracellular signal transduction"/>
    <property type="evidence" value="ECO:0007669"/>
    <property type="project" value="InterPro"/>
</dbReference>
<dbReference type="PANTHER" id="PTHR11920:SF274">
    <property type="entry name" value="GUANYLATE CYCLASE"/>
    <property type="match status" value="1"/>
</dbReference>
<dbReference type="SUPFAM" id="SSF53822">
    <property type="entry name" value="Periplasmic binding protein-like I"/>
    <property type="match status" value="1"/>
</dbReference>
<evidence type="ECO:0000313" key="21">
    <source>
        <dbReference type="EnsemblMetazoa" id="XP_016842774"/>
    </source>
</evidence>
<keyword evidence="11" id="KW-0325">Glycoprotein</keyword>
<evidence type="ECO:0000259" key="19">
    <source>
        <dbReference type="PROSITE" id="PS50011"/>
    </source>
</evidence>
<dbReference type="Pfam" id="PF01094">
    <property type="entry name" value="ANF_receptor"/>
    <property type="match status" value="1"/>
</dbReference>
<dbReference type="SUPFAM" id="SSF55073">
    <property type="entry name" value="Nucleotide cyclase"/>
    <property type="match status" value="1"/>
</dbReference>
<evidence type="ECO:0000256" key="12">
    <source>
        <dbReference type="ARBA" id="ARBA00023239"/>
    </source>
</evidence>
<accession>A0A7M7J611</accession>
<dbReference type="InterPro" id="IPR001828">
    <property type="entry name" value="ANF_lig-bd_rcpt"/>
</dbReference>
<proteinExistence type="inferred from homology"/>
<dbReference type="GO" id="GO:0004016">
    <property type="term" value="F:adenylate cyclase activity"/>
    <property type="evidence" value="ECO:0007669"/>
    <property type="project" value="TreeGrafter"/>
</dbReference>
<evidence type="ECO:0000256" key="15">
    <source>
        <dbReference type="RuleBase" id="RU003431"/>
    </source>
</evidence>
<dbReference type="OrthoDB" id="1890790at2759"/>
<keyword evidence="8" id="KW-0342">GTP-binding</keyword>
<dbReference type="FunFam" id="3.40.50.2300:FF:000234">
    <property type="entry name" value="Guanylate cyclase"/>
    <property type="match status" value="1"/>
</dbReference>
<dbReference type="GO" id="GO:0005525">
    <property type="term" value="F:GTP binding"/>
    <property type="evidence" value="ECO:0007669"/>
    <property type="project" value="UniProtKB-KW"/>
</dbReference>
<evidence type="ECO:0000256" key="14">
    <source>
        <dbReference type="RuleBase" id="RU000405"/>
    </source>
</evidence>
<keyword evidence="12 14" id="KW-0456">Lyase</keyword>
<dbReference type="PROSITE" id="PS50125">
    <property type="entry name" value="GUANYLATE_CYCLASE_2"/>
    <property type="match status" value="1"/>
</dbReference>
<keyword evidence="10" id="KW-0675">Receptor</keyword>
<dbReference type="InterPro" id="IPR001245">
    <property type="entry name" value="Ser-Thr/Tyr_kinase_cat_dom"/>
</dbReference>
<keyword evidence="6" id="KW-0547">Nucleotide-binding</keyword>
<dbReference type="FunFam" id="3.40.50.2300:FF:000153">
    <property type="entry name" value="Guanylate cyclase"/>
    <property type="match status" value="1"/>
</dbReference>
<feature type="region of interest" description="Disordered" evidence="17">
    <location>
        <begin position="1103"/>
        <end position="1129"/>
    </location>
</feature>
<keyword evidence="5" id="KW-0732">Signal</keyword>
<evidence type="ECO:0000256" key="8">
    <source>
        <dbReference type="ARBA" id="ARBA00023134"/>
    </source>
</evidence>
<dbReference type="PROSITE" id="PS50011">
    <property type="entry name" value="PROTEIN_KINASE_DOM"/>
    <property type="match status" value="1"/>
</dbReference>
<feature type="transmembrane region" description="Helical" evidence="18">
    <location>
        <begin position="20"/>
        <end position="42"/>
    </location>
</feature>
<evidence type="ECO:0000256" key="7">
    <source>
        <dbReference type="ARBA" id="ARBA00022989"/>
    </source>
</evidence>
<evidence type="ECO:0000256" key="17">
    <source>
        <dbReference type="SAM" id="MobiDB-lite"/>
    </source>
</evidence>